<evidence type="ECO:0000259" key="1">
    <source>
        <dbReference type="Pfam" id="PF02627"/>
    </source>
</evidence>
<dbReference type="InterPro" id="IPR003779">
    <property type="entry name" value="CMD-like"/>
</dbReference>
<gene>
    <name evidence="2" type="ORF">WS64_25870</name>
</gene>
<name>A0AAW3PTN5_9BURK</name>
<comment type="caution">
    <text evidence="2">The sequence shown here is derived from an EMBL/GenBank/DDBJ whole genome shotgun (WGS) entry which is preliminary data.</text>
</comment>
<reference evidence="2 3" key="1">
    <citation type="submission" date="2015-11" db="EMBL/GenBank/DDBJ databases">
        <authorList>
            <person name="Sahl J."/>
            <person name="Wagner D."/>
            <person name="Keim P."/>
        </authorList>
    </citation>
    <scope>NUCLEOTIDE SEQUENCE [LARGE SCALE GENOMIC DNA]</scope>
    <source>
        <strain evidence="2 3">AZ-4-2-10-S1-D7</strain>
    </source>
</reference>
<accession>A0AAW3PTN5</accession>
<dbReference type="EMBL" id="LNJP01000003">
    <property type="protein sequence ID" value="KWZ31688.1"/>
    <property type="molecule type" value="Genomic_DNA"/>
</dbReference>
<dbReference type="AlphaFoldDB" id="A0AAW3PTN5"/>
<organism evidence="2 3">
    <name type="scientific">Burkholderia anthina</name>
    <dbReference type="NCBI Taxonomy" id="179879"/>
    <lineage>
        <taxon>Bacteria</taxon>
        <taxon>Pseudomonadati</taxon>
        <taxon>Pseudomonadota</taxon>
        <taxon>Betaproteobacteria</taxon>
        <taxon>Burkholderiales</taxon>
        <taxon>Burkholderiaceae</taxon>
        <taxon>Burkholderia</taxon>
        <taxon>Burkholderia cepacia complex</taxon>
    </lineage>
</organism>
<dbReference type="Gene3D" id="1.20.1290.10">
    <property type="entry name" value="AhpD-like"/>
    <property type="match status" value="1"/>
</dbReference>
<proteinExistence type="predicted"/>
<dbReference type="Proteomes" id="UP000070434">
    <property type="component" value="Unassembled WGS sequence"/>
</dbReference>
<dbReference type="PANTHER" id="PTHR35446:SF3">
    <property type="entry name" value="CMD DOMAIN-CONTAINING PROTEIN"/>
    <property type="match status" value="1"/>
</dbReference>
<dbReference type="InterPro" id="IPR029032">
    <property type="entry name" value="AhpD-like"/>
</dbReference>
<evidence type="ECO:0000313" key="2">
    <source>
        <dbReference type="EMBL" id="KWZ31688.1"/>
    </source>
</evidence>
<dbReference type="Pfam" id="PF02627">
    <property type="entry name" value="CMD"/>
    <property type="match status" value="1"/>
</dbReference>
<feature type="domain" description="Carboxymuconolactone decarboxylase-like" evidence="1">
    <location>
        <begin position="45"/>
        <end position="107"/>
    </location>
</feature>
<evidence type="ECO:0000313" key="3">
    <source>
        <dbReference type="Proteomes" id="UP000070434"/>
    </source>
</evidence>
<dbReference type="SUPFAM" id="SSF69118">
    <property type="entry name" value="AhpD-like"/>
    <property type="match status" value="1"/>
</dbReference>
<dbReference type="RefSeq" id="WP_060968142.1">
    <property type="nucleotide sequence ID" value="NZ_LNJP01000003.1"/>
</dbReference>
<sequence>MTRLTTLKPSEATGETAAVFGQIKAALGKVPNAYATIGTHSPAGLSAMLNVDAAIAASSLDQADIETVRLAVSALSGCDYCLAAHTMLGRMSGLTPEVMKNIRAGRASGEARRDALLSFVRSIATTRDTVPPGVLEAVLDAGYTERQVIEIILVMTSITFTNLVNRVNDTTLDFPAVD</sequence>
<protein>
    <submittedName>
        <fullName evidence="2">Alkylhydroperoxidase</fullName>
    </submittedName>
</protein>
<dbReference type="GO" id="GO:0051920">
    <property type="term" value="F:peroxiredoxin activity"/>
    <property type="evidence" value="ECO:0007669"/>
    <property type="project" value="InterPro"/>
</dbReference>
<dbReference type="PANTHER" id="PTHR35446">
    <property type="entry name" value="SI:CH211-175M2.5"/>
    <property type="match status" value="1"/>
</dbReference>
<dbReference type="InterPro" id="IPR004675">
    <property type="entry name" value="AhpD_core"/>
</dbReference>
<dbReference type="NCBIfam" id="TIGR00778">
    <property type="entry name" value="ahpD_dom"/>
    <property type="match status" value="1"/>
</dbReference>